<keyword evidence="3" id="KW-1185">Reference proteome</keyword>
<protein>
    <submittedName>
        <fullName evidence="2">Uncharacterized protein</fullName>
    </submittedName>
</protein>
<dbReference type="AlphaFoldDB" id="A0A074VNP4"/>
<reference evidence="2 3" key="1">
    <citation type="journal article" date="2014" name="BMC Genomics">
        <title>Genome sequencing of four Aureobasidium pullulans varieties: biotechnological potential, stress tolerance, and description of new species.</title>
        <authorList>
            <person name="Gostin Ar C."/>
            <person name="Ohm R.A."/>
            <person name="Kogej T."/>
            <person name="Sonjak S."/>
            <person name="Turk M."/>
            <person name="Zajc J."/>
            <person name="Zalar P."/>
            <person name="Grube M."/>
            <person name="Sun H."/>
            <person name="Han J."/>
            <person name="Sharma A."/>
            <person name="Chiniquy J."/>
            <person name="Ngan C.Y."/>
            <person name="Lipzen A."/>
            <person name="Barry K."/>
            <person name="Grigoriev I.V."/>
            <person name="Gunde-Cimerman N."/>
        </authorList>
    </citation>
    <scope>NUCLEOTIDE SEQUENCE [LARGE SCALE GENOMIC DNA]</scope>
    <source>
        <strain evidence="2 3">CBS 110374</strain>
    </source>
</reference>
<organism evidence="2 3">
    <name type="scientific">Aureobasidium melanogenum (strain CBS 110374)</name>
    <name type="common">Aureobasidium pullulans var. melanogenum</name>
    <dbReference type="NCBI Taxonomy" id="1043003"/>
    <lineage>
        <taxon>Eukaryota</taxon>
        <taxon>Fungi</taxon>
        <taxon>Dikarya</taxon>
        <taxon>Ascomycota</taxon>
        <taxon>Pezizomycotina</taxon>
        <taxon>Dothideomycetes</taxon>
        <taxon>Dothideomycetidae</taxon>
        <taxon>Dothideales</taxon>
        <taxon>Saccotheciaceae</taxon>
        <taxon>Aureobasidium</taxon>
    </lineage>
</organism>
<evidence type="ECO:0000313" key="3">
    <source>
        <dbReference type="Proteomes" id="UP000030672"/>
    </source>
</evidence>
<accession>A0A074VNP4</accession>
<proteinExistence type="predicted"/>
<name>A0A074VNP4_AURM1</name>
<dbReference type="RefSeq" id="XP_040877742.1">
    <property type="nucleotide sequence ID" value="XM_041025012.1"/>
</dbReference>
<feature type="region of interest" description="Disordered" evidence="1">
    <location>
        <begin position="1"/>
        <end position="24"/>
    </location>
</feature>
<gene>
    <name evidence="2" type="ORF">M437DRAFT_67892</name>
</gene>
<evidence type="ECO:0000313" key="2">
    <source>
        <dbReference type="EMBL" id="KEQ60719.1"/>
    </source>
</evidence>
<sequence length="102" mass="11186">MPFGYSVTSQNLKHGSRASNAGCKGPGVSTRSTWVVFFVHIFFRICCLIAGSRRLSKTQDPGAMSCTALSRHSNKMCRGRLTDKQRLVGIVMEGEVEAVECM</sequence>
<dbReference type="GeneID" id="63918385"/>
<feature type="compositionally biased region" description="Polar residues" evidence="1">
    <location>
        <begin position="1"/>
        <end position="19"/>
    </location>
</feature>
<dbReference type="HOGENOM" id="CLU_2276920_0_0_1"/>
<dbReference type="Proteomes" id="UP000030672">
    <property type="component" value="Unassembled WGS sequence"/>
</dbReference>
<evidence type="ECO:0000256" key="1">
    <source>
        <dbReference type="SAM" id="MobiDB-lite"/>
    </source>
</evidence>
<dbReference type="EMBL" id="KL584841">
    <property type="protein sequence ID" value="KEQ60719.1"/>
    <property type="molecule type" value="Genomic_DNA"/>
</dbReference>